<keyword evidence="2" id="KW-1185">Reference proteome</keyword>
<dbReference type="AlphaFoldDB" id="A0A517PQE4"/>
<dbReference type="InterPro" id="IPR010706">
    <property type="entry name" value="Fatty_acid_cis-trans_isomerase"/>
</dbReference>
<proteinExistence type="predicted"/>
<dbReference type="EMBL" id="CP036266">
    <property type="protein sequence ID" value="QDT21594.1"/>
    <property type="molecule type" value="Genomic_DNA"/>
</dbReference>
<dbReference type="Proteomes" id="UP000320421">
    <property type="component" value="Chromosome"/>
</dbReference>
<accession>A0A517PQE4</accession>
<reference evidence="1 2" key="1">
    <citation type="submission" date="2019-02" db="EMBL/GenBank/DDBJ databases">
        <title>Deep-cultivation of Planctomycetes and their phenomic and genomic characterization uncovers novel biology.</title>
        <authorList>
            <person name="Wiegand S."/>
            <person name="Jogler M."/>
            <person name="Boedeker C."/>
            <person name="Pinto D."/>
            <person name="Vollmers J."/>
            <person name="Rivas-Marin E."/>
            <person name="Kohn T."/>
            <person name="Peeters S.H."/>
            <person name="Heuer A."/>
            <person name="Rast P."/>
            <person name="Oberbeckmann S."/>
            <person name="Bunk B."/>
            <person name="Jeske O."/>
            <person name="Meyerdierks A."/>
            <person name="Storesund J.E."/>
            <person name="Kallscheuer N."/>
            <person name="Luecker S."/>
            <person name="Lage O.M."/>
            <person name="Pohl T."/>
            <person name="Merkel B.J."/>
            <person name="Hornburger P."/>
            <person name="Mueller R.-W."/>
            <person name="Bruemmer F."/>
            <person name="Labrenz M."/>
            <person name="Spormann A.M."/>
            <person name="Op den Camp H."/>
            <person name="Overmann J."/>
            <person name="Amann R."/>
            <person name="Jetten M.S.M."/>
            <person name="Mascher T."/>
            <person name="Medema M.H."/>
            <person name="Devos D.P."/>
            <person name="Kaster A.-K."/>
            <person name="Ovreas L."/>
            <person name="Rohde M."/>
            <person name="Galperin M.Y."/>
            <person name="Jogler C."/>
        </authorList>
    </citation>
    <scope>NUCLEOTIDE SEQUENCE [LARGE SCALE GENOMIC DNA]</scope>
    <source>
        <strain evidence="1 2">HG66A1</strain>
    </source>
</reference>
<protein>
    <submittedName>
        <fullName evidence="1">Fatty acid cis/trans isomerase (CTI)</fullName>
    </submittedName>
</protein>
<dbReference type="OrthoDB" id="9809746at2"/>
<sequence>MKNRVRYSAGVLLFLLAAGAIVGGIVWQQASEQADWQPFVLEPTTYPETTGSELAGSYYLDKIQPIFNRRCIVCHGCLDSPCLLKLTCYEGLLRGARKVNPDATHLFAEKPVRLFDQPSVAAWREQGFCNVVEQQGPPEERPAKSILFRMLVAGTEHNQPPFELQPLEPIYHSVNKHLCPCEQGIDTYLQQRPTAGMPFGMPALTADENQRFSEWISAGSPGPTAEVMAQVQQLKQPEVIARWEAFLNQQAPISPLVSRFIFEHAFLATLHFEESPGEYFRLVRSTTPPIQVKTDADGKQVVTASPVHEIKTARPYNNPYLPGVDKLYYRLKKVTESRVQKSLFVWQLSDAKLKHLDELFFQVEPVAGKSLEPGYSSHNPFEVFQAIPARSRAQFLVENSHLIVSGMIRGPVCVGNLATYAIKDNFWVFFVDPEHDPSVIKPELGLQSWEDFMNYGLEGNAVYNDAYFKVLDQYKPTGYEIYDVWDGNQQNSNAWLTILRNETNATVLRGRQGGIPPTFWLIDYSGFERLYYSLVVNYEYYGSVAQKLDTWEFMSRLRQEFEDNFLRLLPVDARKKYRDLWTRGIGQELLFRMPFPGENVGEGLEVEGTDPISGVLSQIQRQFTEAVSGPRDLLNTGNKPDVKLTDPVNDFDGWEAALSTLTMRTQLKFTPFLPSNTFIRLTKGEEHRVYSLVANRSYAFNNVVFDENGARQPELDTMSAYHGLVGDFPNLIVDLKIEDASAFLTELNAVSTTAEWIAWKNKFGTLRNSATFWPLLDWLTDWNFQNRQPDAGYFDLKYYMLLDSRY</sequence>
<dbReference type="RefSeq" id="WP_145186149.1">
    <property type="nucleotide sequence ID" value="NZ_CP036266.1"/>
</dbReference>
<name>A0A517PQE4_9PLAN</name>
<dbReference type="Pfam" id="PF06934">
    <property type="entry name" value="CTI"/>
    <property type="match status" value="1"/>
</dbReference>
<evidence type="ECO:0000313" key="1">
    <source>
        <dbReference type="EMBL" id="QDT21594.1"/>
    </source>
</evidence>
<organism evidence="1 2">
    <name type="scientific">Gimesia chilikensis</name>
    <dbReference type="NCBI Taxonomy" id="2605989"/>
    <lineage>
        <taxon>Bacteria</taxon>
        <taxon>Pseudomonadati</taxon>
        <taxon>Planctomycetota</taxon>
        <taxon>Planctomycetia</taxon>
        <taxon>Planctomycetales</taxon>
        <taxon>Planctomycetaceae</taxon>
        <taxon>Gimesia</taxon>
    </lineage>
</organism>
<keyword evidence="1" id="KW-0413">Isomerase</keyword>
<gene>
    <name evidence="1" type="ORF">HG66A1_33970</name>
</gene>
<evidence type="ECO:0000313" key="2">
    <source>
        <dbReference type="Proteomes" id="UP000320421"/>
    </source>
</evidence>
<dbReference type="GO" id="GO:0016853">
    <property type="term" value="F:isomerase activity"/>
    <property type="evidence" value="ECO:0007669"/>
    <property type="project" value="UniProtKB-KW"/>
</dbReference>